<dbReference type="EMBL" id="VSSQ01000048">
    <property type="protein sequence ID" value="MPL69663.1"/>
    <property type="molecule type" value="Genomic_DNA"/>
</dbReference>
<dbReference type="AlphaFoldDB" id="A0A644TRT3"/>
<gene>
    <name evidence="3" type="ORF">SDC9_15410</name>
</gene>
<evidence type="ECO:0000259" key="1">
    <source>
        <dbReference type="Pfam" id="PF13173"/>
    </source>
</evidence>
<dbReference type="InterPro" id="IPR041682">
    <property type="entry name" value="AAA_14"/>
</dbReference>
<organism evidence="3">
    <name type="scientific">bioreactor metagenome</name>
    <dbReference type="NCBI Taxonomy" id="1076179"/>
    <lineage>
        <taxon>unclassified sequences</taxon>
        <taxon>metagenomes</taxon>
        <taxon>ecological metagenomes</taxon>
    </lineage>
</organism>
<name>A0A644TRT3_9ZZZZ</name>
<sequence length="421" mass="48969">MKAKIFQVAWQQKERLLVQGGLIARDLLPEAKAALTNDNRVLALSGMRRTGKSTLLLQLMSEVDNVAYFNFEDEKLLGFSVEHFGELEEALIEVYGPARYWFFDEIQNVGNFEVAVRRMQDSGKKMVITGSNSSMLSMEFGSKLTGRYKQLELFPFSFSEYLRFQNVSFEEKDFYLPEAKVMLKTWFTRWLEQGGLPEYLKYNDEQYVKTLFDNILYRDIIVRFGIRRHREFRELVQLLVGNLSLPVTFTSLQKSIGLSNADTVKEYMGYLSNAYMFYEMYQYHDSLKMQLRSPRKVYLNDVAFHNLVGFSSTPNQGRKLENAVFLALRRGTSEVYSFCGKGECDFIVFDKSRRVSALQVCYQLTPENQTRELNGLSEAMLAFNLKDGMILTMDQEFEIQHNGKNIPVLPVWKWMLTNTKN</sequence>
<proteinExistence type="predicted"/>
<reference evidence="3" key="1">
    <citation type="submission" date="2019-08" db="EMBL/GenBank/DDBJ databases">
        <authorList>
            <person name="Kucharzyk K."/>
            <person name="Murdoch R.W."/>
            <person name="Higgins S."/>
            <person name="Loffler F."/>
        </authorList>
    </citation>
    <scope>NUCLEOTIDE SEQUENCE</scope>
</reference>
<accession>A0A644TRT3</accession>
<evidence type="ECO:0000259" key="2">
    <source>
        <dbReference type="Pfam" id="PF13635"/>
    </source>
</evidence>
<dbReference type="Gene3D" id="3.40.50.300">
    <property type="entry name" value="P-loop containing nucleotide triphosphate hydrolases"/>
    <property type="match status" value="1"/>
</dbReference>
<dbReference type="InterPro" id="IPR025420">
    <property type="entry name" value="DUF4143"/>
</dbReference>
<dbReference type="Pfam" id="PF13173">
    <property type="entry name" value="AAA_14"/>
    <property type="match status" value="1"/>
</dbReference>
<evidence type="ECO:0008006" key="4">
    <source>
        <dbReference type="Google" id="ProtNLM"/>
    </source>
</evidence>
<dbReference type="PANTHER" id="PTHR33295">
    <property type="entry name" value="ATPASE"/>
    <property type="match status" value="1"/>
</dbReference>
<dbReference type="InterPro" id="IPR027417">
    <property type="entry name" value="P-loop_NTPase"/>
</dbReference>
<feature type="domain" description="AAA" evidence="1">
    <location>
        <begin position="39"/>
        <end position="162"/>
    </location>
</feature>
<evidence type="ECO:0000313" key="3">
    <source>
        <dbReference type="EMBL" id="MPL69663.1"/>
    </source>
</evidence>
<comment type="caution">
    <text evidence="3">The sequence shown here is derived from an EMBL/GenBank/DDBJ whole genome shotgun (WGS) entry which is preliminary data.</text>
</comment>
<dbReference type="PANTHER" id="PTHR33295:SF8">
    <property type="entry name" value="AAA+ ATPASE DOMAIN-CONTAINING PROTEIN"/>
    <property type="match status" value="1"/>
</dbReference>
<protein>
    <recommendedName>
        <fullName evidence="4">AAA domain-containing protein</fullName>
    </recommendedName>
</protein>
<feature type="domain" description="DUF4143" evidence="2">
    <location>
        <begin position="218"/>
        <end position="362"/>
    </location>
</feature>
<dbReference type="SUPFAM" id="SSF52540">
    <property type="entry name" value="P-loop containing nucleoside triphosphate hydrolases"/>
    <property type="match status" value="1"/>
</dbReference>
<dbReference type="Pfam" id="PF13635">
    <property type="entry name" value="DUF4143"/>
    <property type="match status" value="1"/>
</dbReference>